<proteinExistence type="predicted"/>
<accession>A0A0F9NK70</accession>
<reference evidence="1" key="1">
    <citation type="journal article" date="2015" name="Nature">
        <title>Complex archaea that bridge the gap between prokaryotes and eukaryotes.</title>
        <authorList>
            <person name="Spang A."/>
            <person name="Saw J.H."/>
            <person name="Jorgensen S.L."/>
            <person name="Zaremba-Niedzwiedzka K."/>
            <person name="Martijn J."/>
            <person name="Lind A.E."/>
            <person name="van Eijk R."/>
            <person name="Schleper C."/>
            <person name="Guy L."/>
            <person name="Ettema T.J."/>
        </authorList>
    </citation>
    <scope>NUCLEOTIDE SEQUENCE</scope>
</reference>
<comment type="caution">
    <text evidence="1">The sequence shown here is derived from an EMBL/GenBank/DDBJ whole genome shotgun (WGS) entry which is preliminary data.</text>
</comment>
<sequence length="109" mass="12286">MSEEKYEVTKEAILKMAKKCPEAKEALKAGFPKAFGEKKTFDLLKLKHSGLIFTMEEALAAGFNDKYFLKVRSGGKYGGIAFYLEEGYLKWELKRDGHGSLCLTVEPKN</sequence>
<evidence type="ECO:0000313" key="1">
    <source>
        <dbReference type="EMBL" id="KKN12367.1"/>
    </source>
</evidence>
<organism evidence="1">
    <name type="scientific">marine sediment metagenome</name>
    <dbReference type="NCBI Taxonomy" id="412755"/>
    <lineage>
        <taxon>unclassified sequences</taxon>
        <taxon>metagenomes</taxon>
        <taxon>ecological metagenomes</taxon>
    </lineage>
</organism>
<name>A0A0F9NK70_9ZZZZ</name>
<gene>
    <name evidence="1" type="ORF">LCGC14_1017070</name>
</gene>
<protein>
    <submittedName>
        <fullName evidence="1">Uncharacterized protein</fullName>
    </submittedName>
</protein>
<dbReference type="AlphaFoldDB" id="A0A0F9NK70"/>
<dbReference type="EMBL" id="LAZR01004038">
    <property type="protein sequence ID" value="KKN12367.1"/>
    <property type="molecule type" value="Genomic_DNA"/>
</dbReference>